<dbReference type="GO" id="GO:0005778">
    <property type="term" value="C:peroxisomal membrane"/>
    <property type="evidence" value="ECO:0007669"/>
    <property type="project" value="TreeGrafter"/>
</dbReference>
<dbReference type="InterPro" id="IPR019531">
    <property type="entry name" value="Pmp4"/>
</dbReference>
<sequence>MSQIQNALTQFILNPKNHDLLAVLKGARNGLVYGTKIRFPHALVMVFLFGSGTPREKFSKIITATRQHALRLCMYVALYKAIMMIQRDLFTNGKEDPNHPFVAGLIAGGYMFGERTPVNEQIVLYCVGRCIASLLPRAEVPSDYPAKKVIPIDGTAHKIFAAVTWGTVMWLFVNRRQRLNGGLVNSMDYLYVLSDKWDGLRNFFWHNV</sequence>
<reference evidence="1" key="1">
    <citation type="submission" date="2023-02" db="EMBL/GenBank/DDBJ databases">
        <title>Mating type loci evolution in Malassezia.</title>
        <authorList>
            <person name="Coelho M.A."/>
        </authorList>
    </citation>
    <scope>NUCLEOTIDE SEQUENCE</scope>
    <source>
        <strain evidence="1">CBS 14136</strain>
    </source>
</reference>
<gene>
    <name evidence="1" type="ORF">MPSI1_003235</name>
</gene>
<proteinExistence type="predicted"/>
<name>A0AAF0FC25_9BASI</name>
<dbReference type="PANTHER" id="PTHR15460:SF3">
    <property type="entry name" value="PEROXISOMAL MEMBRANE PROTEIN 4"/>
    <property type="match status" value="1"/>
</dbReference>
<dbReference type="Pfam" id="PF02466">
    <property type="entry name" value="Tim17"/>
    <property type="match status" value="1"/>
</dbReference>
<dbReference type="PIRSF" id="PIRSF013674">
    <property type="entry name" value="PXMP4"/>
    <property type="match status" value="1"/>
</dbReference>
<evidence type="ECO:0008006" key="3">
    <source>
        <dbReference type="Google" id="ProtNLM"/>
    </source>
</evidence>
<dbReference type="Proteomes" id="UP001214628">
    <property type="component" value="Chromosome 5"/>
</dbReference>
<dbReference type="PANTHER" id="PTHR15460">
    <property type="entry name" value="PEROXISOMAL MEMBRANE PROTEIN 4"/>
    <property type="match status" value="1"/>
</dbReference>
<evidence type="ECO:0000313" key="2">
    <source>
        <dbReference type="Proteomes" id="UP001214628"/>
    </source>
</evidence>
<protein>
    <recommendedName>
        <fullName evidence="3">Peroxisomal membrane protein 4</fullName>
    </recommendedName>
</protein>
<dbReference type="EMBL" id="CP118379">
    <property type="protein sequence ID" value="WFD44567.1"/>
    <property type="molecule type" value="Genomic_DNA"/>
</dbReference>
<keyword evidence="2" id="KW-1185">Reference proteome</keyword>
<organism evidence="1 2">
    <name type="scientific">Malassezia psittaci</name>
    <dbReference type="NCBI Taxonomy" id="1821823"/>
    <lineage>
        <taxon>Eukaryota</taxon>
        <taxon>Fungi</taxon>
        <taxon>Dikarya</taxon>
        <taxon>Basidiomycota</taxon>
        <taxon>Ustilaginomycotina</taxon>
        <taxon>Malasseziomycetes</taxon>
        <taxon>Malasseziales</taxon>
        <taxon>Malasseziaceae</taxon>
        <taxon>Malassezia</taxon>
    </lineage>
</organism>
<accession>A0AAF0FC25</accession>
<dbReference type="AlphaFoldDB" id="A0AAF0FC25"/>
<evidence type="ECO:0000313" key="1">
    <source>
        <dbReference type="EMBL" id="WFD44567.1"/>
    </source>
</evidence>